<dbReference type="HOGENOM" id="CLU_069650_0_0_1"/>
<dbReference type="EMBL" id="KN847495">
    <property type="protein sequence ID" value="KIW16352.1"/>
    <property type="molecule type" value="Genomic_DNA"/>
</dbReference>
<dbReference type="AlphaFoldDB" id="A0A0D1ZU88"/>
<dbReference type="STRING" id="91928.A0A0D1ZU88"/>
<dbReference type="RefSeq" id="XP_016236568.1">
    <property type="nucleotide sequence ID" value="XM_016380741.1"/>
</dbReference>
<proteinExistence type="predicted"/>
<dbReference type="Proteomes" id="UP000053328">
    <property type="component" value="Unassembled WGS sequence"/>
</dbReference>
<dbReference type="GeneID" id="27333486"/>
<evidence type="ECO:0000313" key="2">
    <source>
        <dbReference type="Proteomes" id="UP000053328"/>
    </source>
</evidence>
<name>A0A0D1ZU88_9EURO</name>
<accession>A0A0D1ZU88</accession>
<reference evidence="1 2" key="1">
    <citation type="submission" date="2015-01" db="EMBL/GenBank/DDBJ databases">
        <title>The Genome Sequence of Exophiala spinifera CBS89968.</title>
        <authorList>
            <consortium name="The Broad Institute Genomics Platform"/>
            <person name="Cuomo C."/>
            <person name="de Hoog S."/>
            <person name="Gorbushina A."/>
            <person name="Stielow B."/>
            <person name="Teixiera M."/>
            <person name="Abouelleil A."/>
            <person name="Chapman S.B."/>
            <person name="Priest M."/>
            <person name="Young S.K."/>
            <person name="Wortman J."/>
            <person name="Nusbaum C."/>
            <person name="Birren B."/>
        </authorList>
    </citation>
    <scope>NUCLEOTIDE SEQUENCE [LARGE SCALE GENOMIC DNA]</scope>
    <source>
        <strain evidence="1 2">CBS 89968</strain>
    </source>
</reference>
<gene>
    <name evidence="1" type="ORF">PV08_06403</name>
</gene>
<protein>
    <submittedName>
        <fullName evidence="1">Uncharacterized protein</fullName>
    </submittedName>
</protein>
<dbReference type="OrthoDB" id="4344093at2759"/>
<sequence>MAQSTDAAGYAHEPIKASILLDLELGDNLRDTLNSTVPDTNKRTGVWIRGLDTRFRSVWPGGRVVGIGSTDVDDPTSLHSEQSLLSLNLISAALLSRPDLSQVLRAVVSSDSQLLGDLASPTIYIIAPHTAQTIPLLHANLARTLSDSATAIELLKGVQLLQYFDFAGLVEAVAEISEALYRRPQRPEKPDPNAMMTPSQNQDIILLQGLGPTVTATYRRSGLVHANALLASLMRSIVQVSRMPGNALVLVEFPVEIEGIVDVGSIQDPTRKSLHGIPLDSGFCGPRGESLSLMCGHETLARTMDSGFDCTVIVHDGLGRIRNRSGHSKQTHYVIETVKDRLGGSTGLWATWTTDGQT</sequence>
<dbReference type="VEuPathDB" id="FungiDB:PV08_06403"/>
<organism evidence="1 2">
    <name type="scientific">Exophiala spinifera</name>
    <dbReference type="NCBI Taxonomy" id="91928"/>
    <lineage>
        <taxon>Eukaryota</taxon>
        <taxon>Fungi</taxon>
        <taxon>Dikarya</taxon>
        <taxon>Ascomycota</taxon>
        <taxon>Pezizomycotina</taxon>
        <taxon>Eurotiomycetes</taxon>
        <taxon>Chaetothyriomycetidae</taxon>
        <taxon>Chaetothyriales</taxon>
        <taxon>Herpotrichiellaceae</taxon>
        <taxon>Exophiala</taxon>
    </lineage>
</organism>
<evidence type="ECO:0000313" key="1">
    <source>
        <dbReference type="EMBL" id="KIW16352.1"/>
    </source>
</evidence>
<keyword evidence="2" id="KW-1185">Reference proteome</keyword>